<keyword evidence="4" id="KW-1185">Reference proteome</keyword>
<dbReference type="AlphaFoldDB" id="A0A8J3Q723"/>
<comment type="caution">
    <text evidence="3">The sequence shown here is derived from an EMBL/GenBank/DDBJ whole genome shotgun (WGS) entry which is preliminary data.</text>
</comment>
<dbReference type="PANTHER" id="PTHR32309">
    <property type="entry name" value="TYROSINE-PROTEIN KINASE"/>
    <property type="match status" value="1"/>
</dbReference>
<evidence type="ECO:0008006" key="5">
    <source>
        <dbReference type="Google" id="ProtNLM"/>
    </source>
</evidence>
<accession>A0A8J3Q723</accession>
<feature type="coiled-coil region" evidence="1">
    <location>
        <begin position="161"/>
        <end position="219"/>
    </location>
</feature>
<sequence length="546" mass="56904">MRAVDFGVDATSYDLNDYLAMARRHWWIVALALIAGLAVGADYNRRLPREFVSVASVLVRPAGQDANVAGGRTRDEINLDTEAQLVRSTAVLERAAQTLQRTDFESLAAAVSVEVPANTSVLQIKFSASRPYAAQAGARAFALAYLGNREDNAKAGLTAQSGSLKNKLNDLTTELAKINSQLATARAGSSFYATLDSQRETTVGQINQLTNKINQLSTETVSGGLVIRDARLPGRPIKPNTPVNIAAGALLGLLVGVGVSALRERLDRRVRGQADVTRCGVAVLGVVPGKTTPVDDVFGPFSPGGRAFNRLRNEVVAALAPGEQVVVVTGASRGAAATIAAANLAAALARTGTDVVLLGANAADSMQDRTPMAKLLGVAPTPGLSDVLAGRANLGEATQRAARNPTLRVITAGGTGSAAGLLQSQALRDMVSKLRANAGYLVIEAPSTATGADAQSLASLADAAIVAVEFRRALRPELIDAAEQLRRVGTPLLGAVMLPKLQAGMATEPEPEPAPAPAPVINGYHATELLHDQTILLTPLDEARKE</sequence>
<reference evidence="3" key="1">
    <citation type="submission" date="2021-01" db="EMBL/GenBank/DDBJ databases">
        <title>Whole genome shotgun sequence of Rhizocola hellebori NBRC 109834.</title>
        <authorList>
            <person name="Komaki H."/>
            <person name="Tamura T."/>
        </authorList>
    </citation>
    <scope>NUCLEOTIDE SEQUENCE</scope>
    <source>
        <strain evidence="3">NBRC 109834</strain>
    </source>
</reference>
<keyword evidence="1" id="KW-0175">Coiled coil</keyword>
<dbReference type="RefSeq" id="WP_239123710.1">
    <property type="nucleotide sequence ID" value="NZ_BONY01000012.1"/>
</dbReference>
<evidence type="ECO:0000256" key="2">
    <source>
        <dbReference type="SAM" id="Phobius"/>
    </source>
</evidence>
<evidence type="ECO:0000313" key="4">
    <source>
        <dbReference type="Proteomes" id="UP000612899"/>
    </source>
</evidence>
<dbReference type="PANTHER" id="PTHR32309:SF13">
    <property type="entry name" value="FERRIC ENTEROBACTIN TRANSPORT PROTEIN FEPE"/>
    <property type="match status" value="1"/>
</dbReference>
<keyword evidence="2" id="KW-1133">Transmembrane helix</keyword>
<feature type="transmembrane region" description="Helical" evidence="2">
    <location>
        <begin position="25"/>
        <end position="43"/>
    </location>
</feature>
<name>A0A8J3Q723_9ACTN</name>
<dbReference type="SUPFAM" id="SSF52540">
    <property type="entry name" value="P-loop containing nucleoside triphosphate hydrolases"/>
    <property type="match status" value="1"/>
</dbReference>
<evidence type="ECO:0000313" key="3">
    <source>
        <dbReference type="EMBL" id="GIH04448.1"/>
    </source>
</evidence>
<gene>
    <name evidence="3" type="ORF">Rhe02_25150</name>
</gene>
<dbReference type="Gene3D" id="3.40.50.300">
    <property type="entry name" value="P-loop containing nucleotide triphosphate hydrolases"/>
    <property type="match status" value="1"/>
</dbReference>
<dbReference type="EMBL" id="BONY01000012">
    <property type="protein sequence ID" value="GIH04448.1"/>
    <property type="molecule type" value="Genomic_DNA"/>
</dbReference>
<organism evidence="3 4">
    <name type="scientific">Rhizocola hellebori</name>
    <dbReference type="NCBI Taxonomy" id="1392758"/>
    <lineage>
        <taxon>Bacteria</taxon>
        <taxon>Bacillati</taxon>
        <taxon>Actinomycetota</taxon>
        <taxon>Actinomycetes</taxon>
        <taxon>Micromonosporales</taxon>
        <taxon>Micromonosporaceae</taxon>
        <taxon>Rhizocola</taxon>
    </lineage>
</organism>
<dbReference type="Proteomes" id="UP000612899">
    <property type="component" value="Unassembled WGS sequence"/>
</dbReference>
<dbReference type="InterPro" id="IPR027417">
    <property type="entry name" value="P-loop_NTPase"/>
</dbReference>
<keyword evidence="2" id="KW-0812">Transmembrane</keyword>
<protein>
    <recommendedName>
        <fullName evidence="5">Polysaccharide chain length determinant N-terminal domain-containing protein</fullName>
    </recommendedName>
</protein>
<evidence type="ECO:0000256" key="1">
    <source>
        <dbReference type="SAM" id="Coils"/>
    </source>
</evidence>
<dbReference type="InterPro" id="IPR050445">
    <property type="entry name" value="Bact_polysacc_biosynth/exp"/>
</dbReference>
<keyword evidence="2" id="KW-0472">Membrane</keyword>
<proteinExistence type="predicted"/>